<proteinExistence type="inferred from homology"/>
<evidence type="ECO:0000256" key="11">
    <source>
        <dbReference type="RuleBase" id="RU004181"/>
    </source>
</evidence>
<evidence type="ECO:0000256" key="3">
    <source>
        <dbReference type="ARBA" id="ARBA00022670"/>
    </source>
</evidence>
<keyword evidence="8 9" id="KW-0472">Membrane</keyword>
<dbReference type="PANTHER" id="PTHR33695">
    <property type="entry name" value="LIPOPROTEIN SIGNAL PEPTIDASE"/>
    <property type="match status" value="1"/>
</dbReference>
<dbReference type="GO" id="GO:0006508">
    <property type="term" value="P:proteolysis"/>
    <property type="evidence" value="ECO:0007669"/>
    <property type="project" value="UniProtKB-KW"/>
</dbReference>
<dbReference type="InterPro" id="IPR001872">
    <property type="entry name" value="Peptidase_A8"/>
</dbReference>
<feature type="transmembrane region" description="Helical" evidence="9">
    <location>
        <begin position="71"/>
        <end position="91"/>
    </location>
</feature>
<reference evidence="12" key="1">
    <citation type="journal article" date="2014" name="Int. J. Syst. Evol. Microbiol.">
        <title>Complete genome sequence of Corynebacterium casei LMG S-19264T (=DSM 44701T), isolated from a smear-ripened cheese.</title>
        <authorList>
            <consortium name="US DOE Joint Genome Institute (JGI-PGF)"/>
            <person name="Walter F."/>
            <person name="Albersmeier A."/>
            <person name="Kalinowski J."/>
            <person name="Ruckert C."/>
        </authorList>
    </citation>
    <scope>NUCLEOTIDE SEQUENCE</scope>
    <source>
        <strain evidence="12">KCTC 23732</strain>
    </source>
</reference>
<gene>
    <name evidence="9 12" type="primary">lspA</name>
    <name evidence="12" type="ORF">GCM10011450_21860</name>
</gene>
<dbReference type="PANTHER" id="PTHR33695:SF1">
    <property type="entry name" value="LIPOPROTEIN SIGNAL PEPTIDASE"/>
    <property type="match status" value="1"/>
</dbReference>
<keyword evidence="4 9" id="KW-0812">Transmembrane</keyword>
<reference evidence="12" key="2">
    <citation type="submission" date="2020-09" db="EMBL/GenBank/DDBJ databases">
        <authorList>
            <person name="Sun Q."/>
            <person name="Kim S."/>
        </authorList>
    </citation>
    <scope>NUCLEOTIDE SEQUENCE</scope>
    <source>
        <strain evidence="12">KCTC 23732</strain>
    </source>
</reference>
<dbReference type="AlphaFoldDB" id="A0A918MZ96"/>
<dbReference type="EC" id="3.4.23.36" evidence="9"/>
<name>A0A918MZ96_9BURK</name>
<comment type="pathway">
    <text evidence="9">Protein modification; lipoprotein biosynthesis (signal peptide cleavage).</text>
</comment>
<keyword evidence="3 9" id="KW-0645">Protease</keyword>
<keyword evidence="12" id="KW-0449">Lipoprotein</keyword>
<feature type="transmembrane region" description="Helical" evidence="9">
    <location>
        <begin position="136"/>
        <end position="156"/>
    </location>
</feature>
<dbReference type="NCBIfam" id="TIGR00077">
    <property type="entry name" value="lspA"/>
    <property type="match status" value="1"/>
</dbReference>
<dbReference type="GO" id="GO:0005886">
    <property type="term" value="C:plasma membrane"/>
    <property type="evidence" value="ECO:0007669"/>
    <property type="project" value="UniProtKB-SubCell"/>
</dbReference>
<evidence type="ECO:0000256" key="1">
    <source>
        <dbReference type="ARBA" id="ARBA00006139"/>
    </source>
</evidence>
<evidence type="ECO:0000256" key="10">
    <source>
        <dbReference type="RuleBase" id="RU000594"/>
    </source>
</evidence>
<dbReference type="GO" id="GO:0004190">
    <property type="term" value="F:aspartic-type endopeptidase activity"/>
    <property type="evidence" value="ECO:0007669"/>
    <property type="project" value="UniProtKB-UniRule"/>
</dbReference>
<dbReference type="PROSITE" id="PS00855">
    <property type="entry name" value="SPASE_II"/>
    <property type="match status" value="1"/>
</dbReference>
<comment type="similarity">
    <text evidence="1 9 11">Belongs to the peptidase A8 family.</text>
</comment>
<feature type="active site" evidence="9">
    <location>
        <position position="126"/>
    </location>
</feature>
<comment type="subcellular location">
    <subcellularLocation>
        <location evidence="9">Cell membrane</location>
        <topology evidence="9">Multi-pass membrane protein</topology>
    </subcellularLocation>
</comment>
<evidence type="ECO:0000256" key="2">
    <source>
        <dbReference type="ARBA" id="ARBA00022475"/>
    </source>
</evidence>
<dbReference type="EMBL" id="BMYS01000016">
    <property type="protein sequence ID" value="GGW91290.1"/>
    <property type="molecule type" value="Genomic_DNA"/>
</dbReference>
<dbReference type="RefSeq" id="WP_189385529.1">
    <property type="nucleotide sequence ID" value="NZ_BAABFY010000005.1"/>
</dbReference>
<comment type="caution">
    <text evidence="12">The sequence shown here is derived from an EMBL/GenBank/DDBJ whole genome shotgun (WGS) entry which is preliminary data.</text>
</comment>
<evidence type="ECO:0000313" key="13">
    <source>
        <dbReference type="Proteomes" id="UP000608345"/>
    </source>
</evidence>
<evidence type="ECO:0000313" key="12">
    <source>
        <dbReference type="EMBL" id="GGW91290.1"/>
    </source>
</evidence>
<feature type="transmembrane region" description="Helical" evidence="9">
    <location>
        <begin position="46"/>
        <end position="65"/>
    </location>
</feature>
<sequence length="170" mass="19401">MPDQHNGKQPVAYGIWVACALFLIALDQASKLYFEQNFDYLERLNILPFFDFILVYNQGAAFSLLADGSGWQRWFFLVLGLGATGFILHLLKKHKAQTFFCFSLTLIMAGALGNVIDRMAYGHVIDFLLFYWGNVYFPAFNVADICITIGAVFLILDEILRIRRTKQEQA</sequence>
<keyword evidence="13" id="KW-1185">Reference proteome</keyword>
<evidence type="ECO:0000256" key="6">
    <source>
        <dbReference type="ARBA" id="ARBA00022801"/>
    </source>
</evidence>
<comment type="function">
    <text evidence="9 10">This protein specifically catalyzes the removal of signal peptides from prolipoproteins.</text>
</comment>
<evidence type="ECO:0000256" key="4">
    <source>
        <dbReference type="ARBA" id="ARBA00022692"/>
    </source>
</evidence>
<evidence type="ECO:0000256" key="5">
    <source>
        <dbReference type="ARBA" id="ARBA00022750"/>
    </source>
</evidence>
<dbReference type="PRINTS" id="PR00781">
    <property type="entry name" value="LIPOSIGPTASE"/>
</dbReference>
<feature type="transmembrane region" description="Helical" evidence="9">
    <location>
        <begin position="12"/>
        <end position="34"/>
    </location>
</feature>
<evidence type="ECO:0000256" key="9">
    <source>
        <dbReference type="HAMAP-Rule" id="MF_00161"/>
    </source>
</evidence>
<keyword evidence="6 9" id="KW-0378">Hydrolase</keyword>
<dbReference type="Proteomes" id="UP000608345">
    <property type="component" value="Unassembled WGS sequence"/>
</dbReference>
<keyword evidence="7 9" id="KW-1133">Transmembrane helix</keyword>
<keyword evidence="5 9" id="KW-0064">Aspartyl protease</keyword>
<evidence type="ECO:0000256" key="7">
    <source>
        <dbReference type="ARBA" id="ARBA00022989"/>
    </source>
</evidence>
<protein>
    <recommendedName>
        <fullName evidence="9">Lipoprotein signal peptidase</fullName>
        <ecNumber evidence="9">3.4.23.36</ecNumber>
    </recommendedName>
    <alternativeName>
        <fullName evidence="9">Prolipoprotein signal peptidase</fullName>
    </alternativeName>
    <alternativeName>
        <fullName evidence="9">Signal peptidase II</fullName>
        <shortName evidence="9">SPase II</shortName>
    </alternativeName>
</protein>
<accession>A0A918MZ96</accession>
<dbReference type="Pfam" id="PF01252">
    <property type="entry name" value="Peptidase_A8"/>
    <property type="match status" value="1"/>
</dbReference>
<feature type="active site" evidence="9">
    <location>
        <position position="144"/>
    </location>
</feature>
<feature type="transmembrane region" description="Helical" evidence="9">
    <location>
        <begin position="98"/>
        <end position="116"/>
    </location>
</feature>
<evidence type="ECO:0000256" key="8">
    <source>
        <dbReference type="ARBA" id="ARBA00023136"/>
    </source>
</evidence>
<organism evidence="12 13">
    <name type="scientific">Advenella faeciporci</name>
    <dbReference type="NCBI Taxonomy" id="797535"/>
    <lineage>
        <taxon>Bacteria</taxon>
        <taxon>Pseudomonadati</taxon>
        <taxon>Pseudomonadota</taxon>
        <taxon>Betaproteobacteria</taxon>
        <taxon>Burkholderiales</taxon>
        <taxon>Alcaligenaceae</taxon>
    </lineage>
</organism>
<comment type="catalytic activity">
    <reaction evidence="9 10">
        <text>Release of signal peptides from bacterial membrane prolipoproteins. Hydrolyzes -Xaa-Yaa-Zaa-|-(S,diacylglyceryl)Cys-, in which Xaa is hydrophobic (preferably Leu), and Yaa (Ala or Ser) and Zaa (Gly or Ala) have small, neutral side chains.</text>
        <dbReference type="EC" id="3.4.23.36"/>
    </reaction>
</comment>
<keyword evidence="2 9" id="KW-1003">Cell membrane</keyword>
<dbReference type="HAMAP" id="MF_00161">
    <property type="entry name" value="LspA"/>
    <property type="match status" value="1"/>
</dbReference>